<feature type="compositionally biased region" description="Basic and acidic residues" evidence="1">
    <location>
        <begin position="67"/>
        <end position="88"/>
    </location>
</feature>
<feature type="region of interest" description="Disordered" evidence="1">
    <location>
        <begin position="576"/>
        <end position="648"/>
    </location>
</feature>
<dbReference type="STRING" id="1215338.A0A059IZX5"/>
<keyword evidence="4" id="KW-1185">Reference proteome</keyword>
<feature type="region of interest" description="Disordered" evidence="1">
    <location>
        <begin position="1"/>
        <end position="521"/>
    </location>
</feature>
<sequence length="783" mass="81267">MDPTSSPSLTSLSECESIAIPSTFQSQAGSKSKSNPEPQAPAADSGVPLASGCGTVIVTAGTSSTAMDERKPAVPEDAGRKSGKESRRNSRAPATNTDTSHMLSQQETPAATGPKQKRVRKRKDDEEKAKPKRERHSTGDKAVAGAAAAAGKDGGEPKPRRQRNSNVKAQDGADAAAATAASRKKAKLEHTADETTPSVTPRQAKITDMVSMTSTATAHPPQLSQQQQQHQFSQHPPPQTSSAQPSPAPTYSMQRSLSQHSPQPSPHHPASYTQRNGAYEAGGTAGSPYAYNNNNTNNSTATNNAHHAPPPPPPQQAQPASLPRSSGQNYDPIRSAIESSSSVSTPAVPTAKPAPAPQGSASFSPPPNTVTPPPRPAATPFRASASPAISSIIDPPAANSTPAISIPPPVTATSDSRPALSPTQNPANGATESSKPSAQPLTHSKSQDSNAMDIDSKPASSKPGPKKNTASSTGNLSSGALSPKPASSRNKEPPRPLPSTGSGLLSNALFGGDANSSSDTKYLPNIILNIPIKGKSNLVINFARMAEEQYGFDALHPRIAAQKERRARLAAASAVLEKSERAGRGESGAEDDLSLDVDRDSDGDGDVNMSGMGTHTPNGTGTDEATTAPNPNGEVKKTRRRKIEEYDRDDPFVDDSELIWEEQAAACKDGFFVYSGLLVQEGDKVSVEKADGTTKRGRGRRGGASGTTHGNSGTSSRGRGGHAGSSSTTNHPNGDGATAGKSGTGRGGARKPRITKADRLQMEKEKVEREKMAIGLSGKAAAK</sequence>
<dbReference type="HOGENOM" id="CLU_019947_0_0_1"/>
<feature type="compositionally biased region" description="Low complexity" evidence="1">
    <location>
        <begin position="219"/>
        <end position="245"/>
    </location>
</feature>
<gene>
    <name evidence="3" type="ORF">H109_06927</name>
</gene>
<feature type="compositionally biased region" description="Low complexity" evidence="1">
    <location>
        <begin position="168"/>
        <end position="181"/>
    </location>
</feature>
<feature type="domain" description="Hpc2-related" evidence="2">
    <location>
        <begin position="641"/>
        <end position="678"/>
    </location>
</feature>
<dbReference type="InterPro" id="IPR014840">
    <property type="entry name" value="HRD"/>
</dbReference>
<feature type="compositionally biased region" description="Low complexity" evidence="1">
    <location>
        <begin position="457"/>
        <end position="467"/>
    </location>
</feature>
<feature type="compositionally biased region" description="Polar residues" evidence="1">
    <location>
        <begin position="411"/>
        <end position="450"/>
    </location>
</feature>
<organism evidence="3 4">
    <name type="scientific">Trichophyton interdigitale (strain MR816)</name>
    <dbReference type="NCBI Taxonomy" id="1215338"/>
    <lineage>
        <taxon>Eukaryota</taxon>
        <taxon>Fungi</taxon>
        <taxon>Dikarya</taxon>
        <taxon>Ascomycota</taxon>
        <taxon>Pezizomycotina</taxon>
        <taxon>Eurotiomycetes</taxon>
        <taxon>Eurotiomycetidae</taxon>
        <taxon>Onygenales</taxon>
        <taxon>Arthrodermataceae</taxon>
        <taxon>Trichophyton</taxon>
    </lineage>
</organism>
<feature type="compositionally biased region" description="Low complexity" evidence="1">
    <location>
        <begin position="706"/>
        <end position="717"/>
    </location>
</feature>
<dbReference type="Pfam" id="PF08729">
    <property type="entry name" value="HUN"/>
    <property type="match status" value="1"/>
</dbReference>
<evidence type="ECO:0000313" key="4">
    <source>
        <dbReference type="Proteomes" id="UP000024533"/>
    </source>
</evidence>
<feature type="compositionally biased region" description="Low complexity" evidence="1">
    <location>
        <begin position="1"/>
        <end position="13"/>
    </location>
</feature>
<evidence type="ECO:0000256" key="1">
    <source>
        <dbReference type="SAM" id="MobiDB-lite"/>
    </source>
</evidence>
<feature type="compositionally biased region" description="Basic and acidic residues" evidence="1">
    <location>
        <begin position="755"/>
        <end position="772"/>
    </location>
</feature>
<feature type="compositionally biased region" description="Polar residues" evidence="1">
    <location>
        <begin position="92"/>
        <end position="109"/>
    </location>
</feature>
<dbReference type="AlphaFoldDB" id="A0A059IZX5"/>
<protein>
    <recommendedName>
        <fullName evidence="2">Hpc2-related domain-containing protein</fullName>
    </recommendedName>
</protein>
<accession>A0A059IZX5</accession>
<feature type="compositionally biased region" description="Pro residues" evidence="1">
    <location>
        <begin position="364"/>
        <end position="377"/>
    </location>
</feature>
<feature type="compositionally biased region" description="Low complexity" evidence="1">
    <location>
        <begin position="339"/>
        <end position="353"/>
    </location>
</feature>
<feature type="compositionally biased region" description="Low complexity" evidence="1">
    <location>
        <begin position="378"/>
        <end position="400"/>
    </location>
</feature>
<name>A0A059IZX5_TRIIM</name>
<dbReference type="OMA" id="MDGDVPM"/>
<evidence type="ECO:0000259" key="2">
    <source>
        <dbReference type="Pfam" id="PF08729"/>
    </source>
</evidence>
<feature type="compositionally biased region" description="Low complexity" evidence="1">
    <location>
        <begin position="140"/>
        <end position="151"/>
    </location>
</feature>
<feature type="compositionally biased region" description="Polar residues" evidence="1">
    <location>
        <begin position="611"/>
        <end position="630"/>
    </location>
</feature>
<comment type="caution">
    <text evidence="3">The sequence shown here is derived from an EMBL/GenBank/DDBJ whole genome shotgun (WGS) entry which is preliminary data.</text>
</comment>
<feature type="compositionally biased region" description="Basic and acidic residues" evidence="1">
    <location>
        <begin position="682"/>
        <end position="694"/>
    </location>
</feature>
<dbReference type="Proteomes" id="UP000024533">
    <property type="component" value="Unassembled WGS sequence"/>
</dbReference>
<proteinExistence type="predicted"/>
<feature type="compositionally biased region" description="Polar residues" evidence="1">
    <location>
        <begin position="468"/>
        <end position="488"/>
    </location>
</feature>
<reference evidence="3 4" key="1">
    <citation type="submission" date="2014-02" db="EMBL/GenBank/DDBJ databases">
        <title>The Genome Sequence of Trichophyton interdigitale MR816.</title>
        <authorList>
            <consortium name="The Broad Institute Genomics Platform"/>
            <person name="Cuomo C.A."/>
            <person name="White T.C."/>
            <person name="Graser Y."/>
            <person name="Martinez-Rossi N."/>
            <person name="Heitman J."/>
            <person name="Young S.K."/>
            <person name="Zeng Q."/>
            <person name="Gargeya S."/>
            <person name="Abouelleil A."/>
            <person name="Alvarado L."/>
            <person name="Chapman S.B."/>
            <person name="Gainer-Dewar J."/>
            <person name="Goldberg J."/>
            <person name="Griggs A."/>
            <person name="Gujja S."/>
            <person name="Hansen M."/>
            <person name="Howarth C."/>
            <person name="Imamovic A."/>
            <person name="Larimer J."/>
            <person name="Martinez D."/>
            <person name="Murphy C."/>
            <person name="Pearson M.D."/>
            <person name="Persinoti G."/>
            <person name="Poon T."/>
            <person name="Priest M."/>
            <person name="Roberts A.D."/>
            <person name="Saif S."/>
            <person name="Shea T.D."/>
            <person name="Sykes S.N."/>
            <person name="Wortman J."/>
            <person name="Nusbaum C."/>
            <person name="Birren B."/>
        </authorList>
    </citation>
    <scope>NUCLEOTIDE SEQUENCE [LARGE SCALE GENOMIC DNA]</scope>
    <source>
        <strain evidence="3 4">MR816</strain>
    </source>
</reference>
<feature type="compositionally biased region" description="Low complexity" evidence="1">
    <location>
        <begin position="287"/>
        <end position="307"/>
    </location>
</feature>
<feature type="compositionally biased region" description="Polar residues" evidence="1">
    <location>
        <begin position="20"/>
        <end position="37"/>
    </location>
</feature>
<evidence type="ECO:0000313" key="3">
    <source>
        <dbReference type="EMBL" id="KDB21161.1"/>
    </source>
</evidence>
<dbReference type="OrthoDB" id="5576775at2759"/>
<feature type="region of interest" description="Disordered" evidence="1">
    <location>
        <begin position="682"/>
        <end position="783"/>
    </location>
</feature>
<dbReference type="EMBL" id="AOKY01000594">
    <property type="protein sequence ID" value="KDB21161.1"/>
    <property type="molecule type" value="Genomic_DNA"/>
</dbReference>